<dbReference type="EMBL" id="VZUL01000006">
    <property type="protein sequence ID" value="KAB1082200.1"/>
    <property type="molecule type" value="Genomic_DNA"/>
</dbReference>
<reference evidence="1 2" key="1">
    <citation type="submission" date="2019-09" db="EMBL/GenBank/DDBJ databases">
        <title>Genome sequencing of Ng87 strain.</title>
        <authorList>
            <person name="Karasev E.S."/>
            <person name="Andronov E."/>
        </authorList>
    </citation>
    <scope>NUCLEOTIDE SEQUENCE [LARGE SCALE GENOMIC DNA]</scope>
    <source>
        <strain evidence="1 2">Ng87</strain>
    </source>
</reference>
<comment type="caution">
    <text evidence="1">The sequence shown here is derived from an EMBL/GenBank/DDBJ whole genome shotgun (WGS) entry which is preliminary data.</text>
</comment>
<dbReference type="SUPFAM" id="SSF47413">
    <property type="entry name" value="lambda repressor-like DNA-binding domains"/>
    <property type="match status" value="1"/>
</dbReference>
<gene>
    <name evidence="1" type="ORF">F4V91_33345</name>
</gene>
<dbReference type="GO" id="GO:0003677">
    <property type="term" value="F:DNA binding"/>
    <property type="evidence" value="ECO:0007669"/>
    <property type="project" value="InterPro"/>
</dbReference>
<sequence>MAIESAPQLVKILAKELQRSGTKPHKFAEITGVGEDRLELLQNGAWQDLTIREIVAISENLDVDLTDL</sequence>
<organism evidence="1 2">
    <name type="scientific">Neorhizobium galegae</name>
    <name type="common">Rhizobium galegae</name>
    <dbReference type="NCBI Taxonomy" id="399"/>
    <lineage>
        <taxon>Bacteria</taxon>
        <taxon>Pseudomonadati</taxon>
        <taxon>Pseudomonadota</taxon>
        <taxon>Alphaproteobacteria</taxon>
        <taxon>Hyphomicrobiales</taxon>
        <taxon>Rhizobiaceae</taxon>
        <taxon>Rhizobium/Agrobacterium group</taxon>
        <taxon>Neorhizobium</taxon>
    </lineage>
</organism>
<evidence type="ECO:0000313" key="1">
    <source>
        <dbReference type="EMBL" id="KAB1082200.1"/>
    </source>
</evidence>
<proteinExistence type="predicted"/>
<dbReference type="Proteomes" id="UP000386575">
    <property type="component" value="Unassembled WGS sequence"/>
</dbReference>
<dbReference type="Gene3D" id="1.10.260.40">
    <property type="entry name" value="lambda repressor-like DNA-binding domains"/>
    <property type="match status" value="1"/>
</dbReference>
<name>A0A6A1TFJ8_NEOGA</name>
<dbReference type="InterPro" id="IPR010982">
    <property type="entry name" value="Lambda_DNA-bd_dom_sf"/>
</dbReference>
<dbReference type="RefSeq" id="WP_151047759.1">
    <property type="nucleotide sequence ID" value="NZ_VZUL01000006.1"/>
</dbReference>
<protein>
    <recommendedName>
        <fullName evidence="3">XRE family transcriptional regulator</fullName>
    </recommendedName>
</protein>
<evidence type="ECO:0000313" key="2">
    <source>
        <dbReference type="Proteomes" id="UP000386575"/>
    </source>
</evidence>
<accession>A0A6A1TFJ8</accession>
<dbReference type="AlphaFoldDB" id="A0A6A1TFJ8"/>
<evidence type="ECO:0008006" key="3">
    <source>
        <dbReference type="Google" id="ProtNLM"/>
    </source>
</evidence>